<dbReference type="RefSeq" id="WP_106532412.1">
    <property type="nucleotide sequence ID" value="NZ_PYAT01000003.1"/>
</dbReference>
<accession>A0A2P8H3X8</accession>
<dbReference type="InterPro" id="IPR043782">
    <property type="entry name" value="DUF5724"/>
</dbReference>
<evidence type="ECO:0000259" key="3">
    <source>
        <dbReference type="Pfam" id="PF24879"/>
    </source>
</evidence>
<evidence type="ECO:0000259" key="2">
    <source>
        <dbReference type="Pfam" id="PF18991"/>
    </source>
</evidence>
<evidence type="ECO:0000313" key="4">
    <source>
        <dbReference type="EMBL" id="PSL40900.1"/>
    </source>
</evidence>
<dbReference type="Pfam" id="PF13569">
    <property type="entry name" value="DUF4132"/>
    <property type="match status" value="1"/>
</dbReference>
<organism evidence="4 5">
    <name type="scientific">Planomicrobium soli</name>
    <dbReference type="NCBI Taxonomy" id="1176648"/>
    <lineage>
        <taxon>Bacteria</taxon>
        <taxon>Bacillati</taxon>
        <taxon>Bacillota</taxon>
        <taxon>Bacilli</taxon>
        <taxon>Bacillales</taxon>
        <taxon>Caryophanaceae</taxon>
        <taxon>Planomicrobium</taxon>
    </lineage>
</organism>
<evidence type="ECO:0000313" key="5">
    <source>
        <dbReference type="Proteomes" id="UP000242682"/>
    </source>
</evidence>
<feature type="domain" description="DUF5724" evidence="2">
    <location>
        <begin position="38"/>
        <end position="1228"/>
    </location>
</feature>
<dbReference type="InterPro" id="IPR016024">
    <property type="entry name" value="ARM-type_fold"/>
</dbReference>
<dbReference type="InterPro" id="IPR056639">
    <property type="entry name" value="DUF7737"/>
</dbReference>
<evidence type="ECO:0000259" key="1">
    <source>
        <dbReference type="Pfam" id="PF13569"/>
    </source>
</evidence>
<dbReference type="OrthoDB" id="9763697at2"/>
<dbReference type="SUPFAM" id="SSF48371">
    <property type="entry name" value="ARM repeat"/>
    <property type="match status" value="1"/>
</dbReference>
<dbReference type="Pfam" id="PF18991">
    <property type="entry name" value="DUF5724"/>
    <property type="match status" value="1"/>
</dbReference>
<dbReference type="InterPro" id="IPR025406">
    <property type="entry name" value="DUF4132"/>
</dbReference>
<name>A0A2P8H3X8_9BACL</name>
<reference evidence="4 5" key="1">
    <citation type="submission" date="2018-03" db="EMBL/GenBank/DDBJ databases">
        <title>Genomic Encyclopedia of Type Strains, Phase III (KMG-III): the genomes of soil and plant-associated and newly described type strains.</title>
        <authorList>
            <person name="Whitman W."/>
        </authorList>
    </citation>
    <scope>NUCLEOTIDE SEQUENCE [LARGE SCALE GENOMIC DNA]</scope>
    <source>
        <strain evidence="4 5">CGMCC 1.12259</strain>
    </source>
</reference>
<dbReference type="EMBL" id="PYAT01000003">
    <property type="protein sequence ID" value="PSL40900.1"/>
    <property type="molecule type" value="Genomic_DNA"/>
</dbReference>
<protein>
    <submittedName>
        <fullName evidence="4">Uncharacterized protein DUF4132</fullName>
    </submittedName>
</protein>
<proteinExistence type="predicted"/>
<feature type="domain" description="DUF7737" evidence="3">
    <location>
        <begin position="1532"/>
        <end position="1632"/>
    </location>
</feature>
<comment type="caution">
    <text evidence="4">The sequence shown here is derived from an EMBL/GenBank/DDBJ whole genome shotgun (WGS) entry which is preliminary data.</text>
</comment>
<feature type="domain" description="DUF4132" evidence="1">
    <location>
        <begin position="1269"/>
        <end position="1441"/>
    </location>
</feature>
<gene>
    <name evidence="4" type="ORF">B0H99_10332</name>
</gene>
<keyword evidence="5" id="KW-1185">Reference proteome</keyword>
<sequence length="1634" mass="188341">MTPKIDEQYLKDRKEKVNRLPEADKALGQKLARAATLEDYHYDSHIRRLKRELERDAPSFDEKIHKLKLLTEQLLPSYYAKVLAYIIEHSTEYAYTSGYDRRPFRTPEPSAHLDLILWKCVGLHAFASSQLSFSELLTRKSNYAEYSVASDIFAYEIDRQNDEVLELIRDAVFGDNNYALLSRDLIKGMVLSHDREMYTMLGQLLVAARLQEGLRQSIVETMDEGCLDATIYLMHVIIEHDLIRYSSVARAMSVWTGIELEVENKRVLKQIIHYMHEALTDESCRTEWLTSENADKLYISIWATAVRNELQLKSAVAKVMNSGAPYQKVAALHLLMESENLYVKYVIAADNLGVSSTEIEAMIIANYPDTYDYKAIHKIHSNGGSNKDESNYIPELGDEIERNRQFLKLMEMFQVAPQKELIISSKLFNGAEIRYSNESVAKKILYLISYDYDSQKLKALLVYKALLGTDTRGIILNNFMHNFDDPVLRDFVFSSLSDRSSYNRELALKKISQMTLNSDEVLRVEALLKLKTGTVRQAAIKLLMKLDQPMLKSSISRLVSSRNELLRLGALELLTVIKDKKPKQYSFFQNIHLAVEHPTPKEQILLDKLTVQEEDGAQAGFGLYDTNRTFQLLEEQPAIEPLLLHDFFNLKLDRFKEMLSDLDQLVHQHRNASYEIEDYGSTETYLIGAEINRDNSYYSENQPKGIRTLPITEVWVDFFKEKKVTPMELFQLETVFSLQIAYGYYLKLCQIESAGSTPSSKWRKDLFESLYPVETLAGFYDSYQSMRYKQQLREIVAAFFEDRNKQAFFKMTSQILDSFIKGIPEDVRKEQSGLFEYLAHPWLDWLSEDSEEKLDDDSFKHYFKLKYQLYTAKNFRKYHPTTEEINRAYGLGLLDRNECFKELLDRSGGEYGHHLYHLTHPGSSGKFKALEKLKEEIVERLLEIELKRGDLPTPASKLAVEIDHFEGAEYFFSILKALDGETFPRGYFYSFDNQYSKKDVLSQLLKNCYPCKDDNGKRLALLFEEFSIPDKRLLEAAMYAPQWTDIISAHLGWGGLKKAIWYFHAHTSESLSSEKETVIAQYSPISPEGFNDGAFDIGWFKEAYEELGKERFDLLYACAKYISSGALHRRAQLFADAAMGNLDIEELKTSIQTKRNKEHLLAYSLLPIIAKFEETILDRYDFIQQFLTESKQFGAQRRASEAKVVEIALKNLALAGGYEDLTRMRWSLEGKKMETIQQYTVSAEVEGYQAHIEIDNSGKSRLRVFKGEKELASLPAKLKKNDYVITLKEIHSKLKEQYSRNRAELEKSMVLQSPFRKRELEQMLNNPVVAPLAKKLVFKIDERFGFLEENGLVQENGDIYPFQETDVATIAHCVHLQENGIWAAYQRILYDQKVIQPFKQVFRELYVLNEDEKLDGYRSLRYAGHQLQPAKAITLFRGRSWTVHYEEGLQKVYHQENIIATVDALADWYSPADIESPTLEQVAFFDRKTYKPLKLRSIPPILFSETMRDIDLAVSIAHVGGIDPQASLTTIDMRKAIIRESLRLTKTANVRLDKNFAFIEGNLGEYGVHLGSGSVQKLATGSLYIIPVHSQHRGKLFLPFLDEDPKTAEILAKVLLLANDKTIKDPHILEQLKN</sequence>
<dbReference type="Proteomes" id="UP000242682">
    <property type="component" value="Unassembled WGS sequence"/>
</dbReference>
<dbReference type="Pfam" id="PF24879">
    <property type="entry name" value="DUF7737"/>
    <property type="match status" value="1"/>
</dbReference>